<evidence type="ECO:0000313" key="1">
    <source>
        <dbReference type="EMBL" id="MBY5959573.1"/>
    </source>
</evidence>
<sequence length="148" mass="16553">MSLENRIQKDMVQAMKSKDKDKLRALRAVKSEIILAKTDGSGGAMDDSKELKIIQKMVKSRQESLEIYEKEGRDDLAEKERSEIEHIQAYLPEQLSEDEIKLKIDAIIDETGAKTMADMGRVMGLAQKEMGGRADGKTIATLVKARLS</sequence>
<dbReference type="Proteomes" id="UP000753961">
    <property type="component" value="Unassembled WGS sequence"/>
</dbReference>
<gene>
    <name evidence="1" type="ORF">KUV50_15580</name>
</gene>
<dbReference type="InterPro" id="IPR003789">
    <property type="entry name" value="Asn/Gln_tRNA_amidoTrase-B-like"/>
</dbReference>
<accession>A0A953HRH3</accession>
<keyword evidence="2" id="KW-1185">Reference proteome</keyword>
<dbReference type="Gene3D" id="1.10.1510.10">
    <property type="entry name" value="Uncharacterised protein YqeY/AIM41 PF09424, N-terminal domain"/>
    <property type="match status" value="1"/>
</dbReference>
<dbReference type="EMBL" id="JAHVHU010000015">
    <property type="protein sequence ID" value="MBY5959573.1"/>
    <property type="molecule type" value="Genomic_DNA"/>
</dbReference>
<dbReference type="Gene3D" id="1.10.10.410">
    <property type="match status" value="1"/>
</dbReference>
<evidence type="ECO:0000313" key="2">
    <source>
        <dbReference type="Proteomes" id="UP000753961"/>
    </source>
</evidence>
<dbReference type="Pfam" id="PF09424">
    <property type="entry name" value="YqeY"/>
    <property type="match status" value="1"/>
</dbReference>
<organism evidence="1 2">
    <name type="scientific">Membranihabitans marinus</name>
    <dbReference type="NCBI Taxonomy" id="1227546"/>
    <lineage>
        <taxon>Bacteria</taxon>
        <taxon>Pseudomonadati</taxon>
        <taxon>Bacteroidota</taxon>
        <taxon>Saprospiria</taxon>
        <taxon>Saprospirales</taxon>
        <taxon>Saprospiraceae</taxon>
        <taxon>Membranihabitans</taxon>
    </lineage>
</organism>
<dbReference type="GO" id="GO:0016884">
    <property type="term" value="F:carbon-nitrogen ligase activity, with glutamine as amido-N-donor"/>
    <property type="evidence" value="ECO:0007669"/>
    <property type="project" value="InterPro"/>
</dbReference>
<proteinExistence type="predicted"/>
<dbReference type="InterPro" id="IPR019004">
    <property type="entry name" value="YqeY/Aim41"/>
</dbReference>
<dbReference type="InterPro" id="IPR023168">
    <property type="entry name" value="GatB_Yqey_C_2"/>
</dbReference>
<dbReference type="InterPro" id="IPR042184">
    <property type="entry name" value="YqeY/Aim41_N"/>
</dbReference>
<dbReference type="AlphaFoldDB" id="A0A953HRH3"/>
<reference evidence="1" key="1">
    <citation type="submission" date="2021-06" db="EMBL/GenBank/DDBJ databases">
        <title>44 bacteria genomes isolated from Dapeng, Shenzhen.</title>
        <authorList>
            <person name="Zheng W."/>
            <person name="Yu S."/>
            <person name="Huang Y."/>
        </authorList>
    </citation>
    <scope>NUCLEOTIDE SEQUENCE</scope>
    <source>
        <strain evidence="1">DP5N28-2</strain>
    </source>
</reference>
<dbReference type="RefSeq" id="WP_222581110.1">
    <property type="nucleotide sequence ID" value="NZ_JAHVHU010000015.1"/>
</dbReference>
<protein>
    <submittedName>
        <fullName evidence="1">GatB/YqeY domain-containing protein</fullName>
    </submittedName>
</protein>
<dbReference type="PANTHER" id="PTHR28055">
    <property type="entry name" value="ALTERED INHERITANCE OF MITOCHONDRIA PROTEIN 41, MITOCHONDRIAL"/>
    <property type="match status" value="1"/>
</dbReference>
<name>A0A953HRH3_9BACT</name>
<comment type="caution">
    <text evidence="1">The sequence shown here is derived from an EMBL/GenBank/DDBJ whole genome shotgun (WGS) entry which is preliminary data.</text>
</comment>
<dbReference type="PANTHER" id="PTHR28055:SF1">
    <property type="entry name" value="ALTERED INHERITANCE OF MITOCHONDRIA PROTEIN 41, MITOCHONDRIAL"/>
    <property type="match status" value="1"/>
</dbReference>
<dbReference type="SUPFAM" id="SSF89095">
    <property type="entry name" value="GatB/YqeY motif"/>
    <property type="match status" value="1"/>
</dbReference>